<dbReference type="InterPro" id="IPR050298">
    <property type="entry name" value="Gram-neg_bact_OMP"/>
</dbReference>
<evidence type="ECO:0000256" key="10">
    <source>
        <dbReference type="ARBA" id="ARBA00023237"/>
    </source>
</evidence>
<dbReference type="Proteomes" id="UP000297385">
    <property type="component" value="Unassembled WGS sequence"/>
</dbReference>
<evidence type="ECO:0000256" key="8">
    <source>
        <dbReference type="ARBA" id="ARBA00023114"/>
    </source>
</evidence>
<dbReference type="InterPro" id="IPR023614">
    <property type="entry name" value="Porin_dom_sf"/>
</dbReference>
<name>A0A4Y8MKJ6_9BURK</name>
<dbReference type="GO" id="GO:0009279">
    <property type="term" value="C:cell outer membrane"/>
    <property type="evidence" value="ECO:0007669"/>
    <property type="project" value="UniProtKB-SubCell"/>
</dbReference>
<evidence type="ECO:0000256" key="7">
    <source>
        <dbReference type="ARBA" id="ARBA00023065"/>
    </source>
</evidence>
<keyword evidence="5" id="KW-0812">Transmembrane</keyword>
<comment type="caution">
    <text evidence="12">The sequence shown here is derived from an EMBL/GenBank/DDBJ whole genome shotgun (WGS) entry which is preliminary data.</text>
</comment>
<organism evidence="12 13">
    <name type="scientific">Paraburkholderia dipogonis</name>
    <dbReference type="NCBI Taxonomy" id="1211383"/>
    <lineage>
        <taxon>Bacteria</taxon>
        <taxon>Pseudomonadati</taxon>
        <taxon>Pseudomonadota</taxon>
        <taxon>Betaproteobacteria</taxon>
        <taxon>Burkholderiales</taxon>
        <taxon>Burkholderiaceae</taxon>
        <taxon>Paraburkholderia</taxon>
    </lineage>
</organism>
<gene>
    <name evidence="12" type="ORF">E2553_41400</name>
</gene>
<evidence type="ECO:0000256" key="2">
    <source>
        <dbReference type="ARBA" id="ARBA00011233"/>
    </source>
</evidence>
<keyword evidence="7" id="KW-0406">Ion transport</keyword>
<comment type="subunit">
    <text evidence="2">Homotrimer.</text>
</comment>
<evidence type="ECO:0000256" key="9">
    <source>
        <dbReference type="ARBA" id="ARBA00023136"/>
    </source>
</evidence>
<dbReference type="EMBL" id="SNVI01000005">
    <property type="protein sequence ID" value="TFE37962.1"/>
    <property type="molecule type" value="Genomic_DNA"/>
</dbReference>
<keyword evidence="8" id="KW-0626">Porin</keyword>
<dbReference type="InterPro" id="IPR001702">
    <property type="entry name" value="Porin_Gram-ve"/>
</dbReference>
<dbReference type="GO" id="GO:0034220">
    <property type="term" value="P:monoatomic ion transmembrane transport"/>
    <property type="evidence" value="ECO:0007669"/>
    <property type="project" value="InterPro"/>
</dbReference>
<dbReference type="Gene3D" id="2.40.160.10">
    <property type="entry name" value="Porin"/>
    <property type="match status" value="1"/>
</dbReference>
<feature type="domain" description="Porin" evidence="11">
    <location>
        <begin position="2"/>
        <end position="349"/>
    </location>
</feature>
<sequence>MVIAAISNTASAQSNVTLYGIIDDGLLFNSNAGGHRLYAMASGGLSGSRFGLRGSEDLGGGLKTIFVLENGFDPNTGRLGLGGLMFGRQAYMGMSGAQVGTVTAGRQYDSMVDYVGAFQVGTQWGGSLGSHPGDLDNSTNSYRTNNTVKYASPKLNGLSFGGTYSFGGISGDFTQNQIWSLGAGYTAGNLALGIAYLNARTPSNAGGLFGNSTSTTTPAAVTTPIYSGFVSSNTYQVIGAGGSYTVGSATAGATYSNIKFMNLGANGATIFSRGETATFNNSEINFKYQLTPALVLGTAFDYTVRGSVALANGSDIGKARYYQGSVGADYYLSKRTDIYAVGVYQKASGTDSQNRSAVATITQMSPSSTDRQVAVRIGFRHKF</sequence>
<evidence type="ECO:0000256" key="5">
    <source>
        <dbReference type="ARBA" id="ARBA00022692"/>
    </source>
</evidence>
<dbReference type="GO" id="GO:0046930">
    <property type="term" value="C:pore complex"/>
    <property type="evidence" value="ECO:0007669"/>
    <property type="project" value="UniProtKB-KW"/>
</dbReference>
<proteinExistence type="predicted"/>
<reference evidence="12 13" key="1">
    <citation type="submission" date="2019-03" db="EMBL/GenBank/DDBJ databases">
        <title>Complete Genome Sequence of Paraburkholderia dipogonis ICMP 19430T, a Nitrogen-fixing Symbiont of the South African Invasive Legume Dipogon lignosus in New Zealand.</title>
        <authorList>
            <person name="De Meyer S.E."/>
        </authorList>
    </citation>
    <scope>NUCLEOTIDE SEQUENCE [LARGE SCALE GENOMIC DNA]</scope>
    <source>
        <strain evidence="12 13">ICMP 19430</strain>
    </source>
</reference>
<keyword evidence="4" id="KW-1134">Transmembrane beta strand</keyword>
<dbReference type="PRINTS" id="PR00182">
    <property type="entry name" value="ECOLNEIPORIN"/>
</dbReference>
<dbReference type="PRINTS" id="PR00184">
    <property type="entry name" value="NEISSPPORIN"/>
</dbReference>
<dbReference type="PANTHER" id="PTHR34501:SF9">
    <property type="entry name" value="MAJOR OUTER MEMBRANE PROTEIN P.IA"/>
    <property type="match status" value="1"/>
</dbReference>
<dbReference type="AlphaFoldDB" id="A0A4Y8MKJ6"/>
<keyword evidence="6" id="KW-0732">Signal</keyword>
<evidence type="ECO:0000256" key="1">
    <source>
        <dbReference type="ARBA" id="ARBA00004571"/>
    </source>
</evidence>
<dbReference type="CDD" id="cd00342">
    <property type="entry name" value="gram_neg_porins"/>
    <property type="match status" value="1"/>
</dbReference>
<evidence type="ECO:0000313" key="13">
    <source>
        <dbReference type="Proteomes" id="UP000297385"/>
    </source>
</evidence>
<evidence type="ECO:0000259" key="11">
    <source>
        <dbReference type="Pfam" id="PF13609"/>
    </source>
</evidence>
<dbReference type="GO" id="GO:0015288">
    <property type="term" value="F:porin activity"/>
    <property type="evidence" value="ECO:0007669"/>
    <property type="project" value="UniProtKB-KW"/>
</dbReference>
<keyword evidence="9" id="KW-0472">Membrane</keyword>
<keyword evidence="10" id="KW-0998">Cell outer membrane</keyword>
<keyword evidence="3" id="KW-0813">Transport</keyword>
<evidence type="ECO:0000256" key="3">
    <source>
        <dbReference type="ARBA" id="ARBA00022448"/>
    </source>
</evidence>
<comment type="subcellular location">
    <subcellularLocation>
        <location evidence="1">Cell outer membrane</location>
        <topology evidence="1">Multi-pass membrane protein</topology>
    </subcellularLocation>
</comment>
<dbReference type="InterPro" id="IPR002299">
    <property type="entry name" value="Porin_Neis"/>
</dbReference>
<dbReference type="InterPro" id="IPR033900">
    <property type="entry name" value="Gram_neg_porin_domain"/>
</dbReference>
<evidence type="ECO:0000256" key="4">
    <source>
        <dbReference type="ARBA" id="ARBA00022452"/>
    </source>
</evidence>
<protein>
    <submittedName>
        <fullName evidence="12">Porin</fullName>
    </submittedName>
</protein>
<dbReference type="SUPFAM" id="SSF56935">
    <property type="entry name" value="Porins"/>
    <property type="match status" value="1"/>
</dbReference>
<evidence type="ECO:0000313" key="12">
    <source>
        <dbReference type="EMBL" id="TFE37962.1"/>
    </source>
</evidence>
<accession>A0A4Y8MKJ6</accession>
<dbReference type="PANTHER" id="PTHR34501">
    <property type="entry name" value="PROTEIN YDDL-RELATED"/>
    <property type="match status" value="1"/>
</dbReference>
<dbReference type="Pfam" id="PF13609">
    <property type="entry name" value="Porin_4"/>
    <property type="match status" value="1"/>
</dbReference>
<evidence type="ECO:0000256" key="6">
    <source>
        <dbReference type="ARBA" id="ARBA00022729"/>
    </source>
</evidence>